<organism evidence="2 3">
    <name type="scientific">Symplocastrum torsivum CPER-KK1</name>
    <dbReference type="NCBI Taxonomy" id="450513"/>
    <lineage>
        <taxon>Bacteria</taxon>
        <taxon>Bacillati</taxon>
        <taxon>Cyanobacteriota</taxon>
        <taxon>Cyanophyceae</taxon>
        <taxon>Oscillatoriophycideae</taxon>
        <taxon>Oscillatoriales</taxon>
        <taxon>Microcoleaceae</taxon>
        <taxon>Symplocastrum</taxon>
    </lineage>
</organism>
<feature type="compositionally biased region" description="Polar residues" evidence="1">
    <location>
        <begin position="34"/>
        <end position="45"/>
    </location>
</feature>
<name>A0A951PPR7_9CYAN</name>
<reference evidence="2" key="2">
    <citation type="journal article" date="2022" name="Microbiol. Resour. Announc.">
        <title>Metagenome Sequencing to Explore Phylogenomics of Terrestrial Cyanobacteria.</title>
        <authorList>
            <person name="Ward R.D."/>
            <person name="Stajich J.E."/>
            <person name="Johansen J.R."/>
            <person name="Huntemann M."/>
            <person name="Clum A."/>
            <person name="Foster B."/>
            <person name="Foster B."/>
            <person name="Roux S."/>
            <person name="Palaniappan K."/>
            <person name="Varghese N."/>
            <person name="Mukherjee S."/>
            <person name="Reddy T.B.K."/>
            <person name="Daum C."/>
            <person name="Copeland A."/>
            <person name="Chen I.A."/>
            <person name="Ivanova N.N."/>
            <person name="Kyrpides N.C."/>
            <person name="Shapiro N."/>
            <person name="Eloe-Fadrosh E.A."/>
            <person name="Pietrasiak N."/>
        </authorList>
    </citation>
    <scope>NUCLEOTIDE SEQUENCE</scope>
    <source>
        <strain evidence="2">CPER-KK1</strain>
    </source>
</reference>
<dbReference type="Proteomes" id="UP000753908">
    <property type="component" value="Unassembled WGS sequence"/>
</dbReference>
<feature type="compositionally biased region" description="Polar residues" evidence="1">
    <location>
        <begin position="58"/>
        <end position="69"/>
    </location>
</feature>
<protein>
    <submittedName>
        <fullName evidence="2">DUF928 domain-containing protein</fullName>
    </submittedName>
</protein>
<evidence type="ECO:0000313" key="2">
    <source>
        <dbReference type="EMBL" id="MBW4547990.1"/>
    </source>
</evidence>
<accession>A0A951PPR7</accession>
<sequence>MVYRPKMKLAFVTVVAIAFWTVLEATLSFTSNQAPGWTQPSSPNIATLPPAPGTGTPDSGQTPGGTRSPEQVGACKQTNKGLTALVPEKGNQGLTTAEHPVLWFYIPYAPEAIHFIEFSIHEREKEDTATFYRTSLQLTKTPGVIGISLPSTPEYALKLNGSYHWYLKINCDPQEQPEKEIVLDGWVTRVQPSPELVGVIWYDELTNRAKRYLLEPQNIEMKNAWAELLQSVDLEELAQAPLVGSVHLSPKTEN</sequence>
<proteinExistence type="predicted"/>
<evidence type="ECO:0000256" key="1">
    <source>
        <dbReference type="SAM" id="MobiDB-lite"/>
    </source>
</evidence>
<reference evidence="2" key="1">
    <citation type="submission" date="2021-05" db="EMBL/GenBank/DDBJ databases">
        <authorList>
            <person name="Pietrasiak N."/>
            <person name="Ward R."/>
            <person name="Stajich J.E."/>
            <person name="Kurbessoian T."/>
        </authorList>
    </citation>
    <scope>NUCLEOTIDE SEQUENCE</scope>
    <source>
        <strain evidence="2">CPER-KK1</strain>
    </source>
</reference>
<dbReference type="InterPro" id="IPR010328">
    <property type="entry name" value="DUF928"/>
</dbReference>
<dbReference type="AlphaFoldDB" id="A0A951PPR7"/>
<feature type="region of interest" description="Disordered" evidence="1">
    <location>
        <begin position="34"/>
        <end position="73"/>
    </location>
</feature>
<dbReference type="EMBL" id="JAHHIF010000052">
    <property type="protein sequence ID" value="MBW4547990.1"/>
    <property type="molecule type" value="Genomic_DNA"/>
</dbReference>
<evidence type="ECO:0000313" key="3">
    <source>
        <dbReference type="Proteomes" id="UP000753908"/>
    </source>
</evidence>
<comment type="caution">
    <text evidence="2">The sequence shown here is derived from an EMBL/GenBank/DDBJ whole genome shotgun (WGS) entry which is preliminary data.</text>
</comment>
<gene>
    <name evidence="2" type="ORF">KME25_26640</name>
</gene>
<dbReference type="Pfam" id="PF06051">
    <property type="entry name" value="DUF928"/>
    <property type="match status" value="2"/>
</dbReference>